<dbReference type="AlphaFoldDB" id="A0A4R9LS30"/>
<organism evidence="1 2">
    <name type="scientific">Leptospira ilyithenensis</name>
    <dbReference type="NCBI Taxonomy" id="2484901"/>
    <lineage>
        <taxon>Bacteria</taxon>
        <taxon>Pseudomonadati</taxon>
        <taxon>Spirochaetota</taxon>
        <taxon>Spirochaetia</taxon>
        <taxon>Leptospirales</taxon>
        <taxon>Leptospiraceae</taxon>
        <taxon>Leptospira</taxon>
    </lineage>
</organism>
<proteinExistence type="predicted"/>
<dbReference type="RefSeq" id="WP_135763620.1">
    <property type="nucleotide sequence ID" value="NZ_RQHV01000041.1"/>
</dbReference>
<protein>
    <submittedName>
        <fullName evidence="1">Uncharacterized protein</fullName>
    </submittedName>
</protein>
<keyword evidence="2" id="KW-1185">Reference proteome</keyword>
<name>A0A4R9LS30_9LEPT</name>
<gene>
    <name evidence="1" type="ORF">EHS11_06640</name>
</gene>
<dbReference type="OrthoDB" id="9913654at2"/>
<reference evidence="1" key="1">
    <citation type="journal article" date="2019" name="PLoS Negl. Trop. Dis.">
        <title>Revisiting the worldwide diversity of Leptospira species in the environment.</title>
        <authorList>
            <person name="Vincent A.T."/>
            <person name="Schiettekatte O."/>
            <person name="Bourhy P."/>
            <person name="Veyrier F.J."/>
            <person name="Picardeau M."/>
        </authorList>
    </citation>
    <scope>NUCLEOTIDE SEQUENCE [LARGE SCALE GENOMIC DNA]</scope>
    <source>
        <strain evidence="1">201400974</strain>
    </source>
</reference>
<evidence type="ECO:0000313" key="1">
    <source>
        <dbReference type="EMBL" id="TGN11569.1"/>
    </source>
</evidence>
<comment type="caution">
    <text evidence="1">The sequence shown here is derived from an EMBL/GenBank/DDBJ whole genome shotgun (WGS) entry which is preliminary data.</text>
</comment>
<sequence>MSSPDEEISLKVSSKLKTDDRWNDATVNRISDWVKTGNCTVTDLVFLLESQKVKTDEGPKE</sequence>
<accession>A0A4R9LS30</accession>
<dbReference type="Proteomes" id="UP000298264">
    <property type="component" value="Unassembled WGS sequence"/>
</dbReference>
<evidence type="ECO:0000313" key="2">
    <source>
        <dbReference type="Proteomes" id="UP000298264"/>
    </source>
</evidence>
<dbReference type="EMBL" id="RQHV01000041">
    <property type="protein sequence ID" value="TGN11569.1"/>
    <property type="molecule type" value="Genomic_DNA"/>
</dbReference>